<sequence>MTSNPEQQTLTTDDLRKALDRFDEGTLAEADLVAWAEEVHGREDIELDPGDRDLLADALFELSTPELFGPITDIVGEIRRRLG</sequence>
<protein>
    <submittedName>
        <fullName evidence="1">Uncharacterized protein</fullName>
    </submittedName>
</protein>
<accession>A0A930VBY6</accession>
<comment type="caution">
    <text evidence="1">The sequence shown here is derived from an EMBL/GenBank/DDBJ whole genome shotgun (WGS) entry which is preliminary data.</text>
</comment>
<dbReference type="AlphaFoldDB" id="A0A930VBY6"/>
<evidence type="ECO:0000313" key="1">
    <source>
        <dbReference type="EMBL" id="MBF4761812.1"/>
    </source>
</evidence>
<organism evidence="1 2">
    <name type="scientific">Nocardioides islandensis</name>
    <dbReference type="NCBI Taxonomy" id="433663"/>
    <lineage>
        <taxon>Bacteria</taxon>
        <taxon>Bacillati</taxon>
        <taxon>Actinomycetota</taxon>
        <taxon>Actinomycetes</taxon>
        <taxon>Propionibacteriales</taxon>
        <taxon>Nocardioidaceae</taxon>
        <taxon>Nocardioides</taxon>
    </lineage>
</organism>
<name>A0A930VBY6_9ACTN</name>
<keyword evidence="2" id="KW-1185">Reference proteome</keyword>
<evidence type="ECO:0000313" key="2">
    <source>
        <dbReference type="Proteomes" id="UP000640489"/>
    </source>
</evidence>
<gene>
    <name evidence="1" type="ORF">ISU07_01625</name>
</gene>
<proteinExistence type="predicted"/>
<reference evidence="1" key="1">
    <citation type="submission" date="2020-11" db="EMBL/GenBank/DDBJ databases">
        <title>Nocardioides sp. nov., isolated from Soil of Cynanchum wilfordii Hemsley rhizosphere.</title>
        <authorList>
            <person name="Lee J.-S."/>
            <person name="Suh M.K."/>
            <person name="Kim J.-S."/>
        </authorList>
    </citation>
    <scope>NUCLEOTIDE SEQUENCE</scope>
    <source>
        <strain evidence="1">KCTC 19275</strain>
    </source>
</reference>
<dbReference type="EMBL" id="JADKPN010000001">
    <property type="protein sequence ID" value="MBF4761812.1"/>
    <property type="molecule type" value="Genomic_DNA"/>
</dbReference>
<dbReference type="Proteomes" id="UP000640489">
    <property type="component" value="Unassembled WGS sequence"/>
</dbReference>
<dbReference type="RefSeq" id="WP_194705775.1">
    <property type="nucleotide sequence ID" value="NZ_JADKPN010000001.1"/>
</dbReference>